<dbReference type="EMBL" id="JABEPQ010000005">
    <property type="protein sequence ID" value="NNM47890.1"/>
    <property type="molecule type" value="Genomic_DNA"/>
</dbReference>
<dbReference type="GO" id="GO:0016491">
    <property type="term" value="F:oxidoreductase activity"/>
    <property type="evidence" value="ECO:0007669"/>
    <property type="project" value="UniProtKB-KW"/>
</dbReference>
<organism evidence="6 7">
    <name type="scientific">Knoellia koreensis</name>
    <dbReference type="NCBI Taxonomy" id="2730921"/>
    <lineage>
        <taxon>Bacteria</taxon>
        <taxon>Bacillati</taxon>
        <taxon>Actinomycetota</taxon>
        <taxon>Actinomycetes</taxon>
        <taxon>Micrococcales</taxon>
        <taxon>Intrasporangiaceae</taxon>
        <taxon>Knoellia</taxon>
    </lineage>
</organism>
<dbReference type="SUPFAM" id="SSF51735">
    <property type="entry name" value="NAD(P)-binding Rossmann-fold domains"/>
    <property type="match status" value="1"/>
</dbReference>
<dbReference type="PANTHER" id="PTHR22604">
    <property type="entry name" value="OXIDOREDUCTASES"/>
    <property type="match status" value="1"/>
</dbReference>
<dbReference type="InterPro" id="IPR055170">
    <property type="entry name" value="GFO_IDH_MocA-like_dom"/>
</dbReference>
<dbReference type="AlphaFoldDB" id="A0A849HDB8"/>
<keyword evidence="7" id="KW-1185">Reference proteome</keyword>
<dbReference type="Pfam" id="PF22725">
    <property type="entry name" value="GFO_IDH_MocA_C3"/>
    <property type="match status" value="1"/>
</dbReference>
<accession>A0A849HDB8</accession>
<dbReference type="Proteomes" id="UP000588586">
    <property type="component" value="Unassembled WGS sequence"/>
</dbReference>
<dbReference type="Gene3D" id="3.40.50.720">
    <property type="entry name" value="NAD(P)-binding Rossmann-like Domain"/>
    <property type="match status" value="1"/>
</dbReference>
<evidence type="ECO:0000256" key="2">
    <source>
        <dbReference type="ARBA" id="ARBA00023002"/>
    </source>
</evidence>
<evidence type="ECO:0000256" key="1">
    <source>
        <dbReference type="ARBA" id="ARBA00010928"/>
    </source>
</evidence>
<comment type="caution">
    <text evidence="6">The sequence shown here is derived from an EMBL/GenBank/DDBJ whole genome shotgun (WGS) entry which is preliminary data.</text>
</comment>
<keyword evidence="2" id="KW-0560">Oxidoreductase</keyword>
<name>A0A849HDB8_9MICO</name>
<dbReference type="InterPro" id="IPR050984">
    <property type="entry name" value="Gfo/Idh/MocA_domain"/>
</dbReference>
<dbReference type="PANTHER" id="PTHR22604:SF105">
    <property type="entry name" value="TRANS-1,2-DIHYDROBENZENE-1,2-DIOL DEHYDROGENASE"/>
    <property type="match status" value="1"/>
</dbReference>
<evidence type="ECO:0000259" key="5">
    <source>
        <dbReference type="Pfam" id="PF22725"/>
    </source>
</evidence>
<dbReference type="SUPFAM" id="SSF55347">
    <property type="entry name" value="Glyceraldehyde-3-phosphate dehydrogenase-like, C-terminal domain"/>
    <property type="match status" value="1"/>
</dbReference>
<protein>
    <submittedName>
        <fullName evidence="6">Gfo/Idh/MocA family oxidoreductase</fullName>
    </submittedName>
</protein>
<keyword evidence="3" id="KW-0520">NAD</keyword>
<feature type="domain" description="Gfo/Idh/MocA-like oxidoreductase N-terminal" evidence="4">
    <location>
        <begin position="18"/>
        <end position="128"/>
    </location>
</feature>
<evidence type="ECO:0000313" key="6">
    <source>
        <dbReference type="EMBL" id="NNM47890.1"/>
    </source>
</evidence>
<reference evidence="6 7" key="1">
    <citation type="submission" date="2020-04" db="EMBL/GenBank/DDBJ databases">
        <title>Knoellia sp. isolate from air conditioner.</title>
        <authorList>
            <person name="Chea S."/>
            <person name="Kim D.-U."/>
        </authorList>
    </citation>
    <scope>NUCLEOTIDE SEQUENCE [LARGE SCALE GENOMIC DNA]</scope>
    <source>
        <strain evidence="6 7">DB2414S</strain>
    </source>
</reference>
<evidence type="ECO:0000313" key="7">
    <source>
        <dbReference type="Proteomes" id="UP000588586"/>
    </source>
</evidence>
<dbReference type="InterPro" id="IPR000683">
    <property type="entry name" value="Gfo/Idh/MocA-like_OxRdtase_N"/>
</dbReference>
<dbReference type="GO" id="GO:0000166">
    <property type="term" value="F:nucleotide binding"/>
    <property type="evidence" value="ECO:0007669"/>
    <property type="project" value="InterPro"/>
</dbReference>
<comment type="similarity">
    <text evidence="1">Belongs to the Gfo/Idh/MocA family.</text>
</comment>
<evidence type="ECO:0000259" key="4">
    <source>
        <dbReference type="Pfam" id="PF01408"/>
    </source>
</evidence>
<dbReference type="InterPro" id="IPR036291">
    <property type="entry name" value="NAD(P)-bd_dom_sf"/>
</dbReference>
<dbReference type="Pfam" id="PF01408">
    <property type="entry name" value="GFO_IDH_MocA"/>
    <property type="match status" value="1"/>
</dbReference>
<gene>
    <name evidence="6" type="ORF">HJG52_18040</name>
</gene>
<evidence type="ECO:0000256" key="3">
    <source>
        <dbReference type="ARBA" id="ARBA00023027"/>
    </source>
</evidence>
<proteinExistence type="inferred from homology"/>
<feature type="domain" description="GFO/IDH/MocA-like oxidoreductase" evidence="5">
    <location>
        <begin position="147"/>
        <end position="259"/>
    </location>
</feature>
<dbReference type="Gene3D" id="3.30.360.10">
    <property type="entry name" value="Dihydrodipicolinate Reductase, domain 2"/>
    <property type="match status" value="1"/>
</dbReference>
<sequence length="341" mass="36285">MTLPSPRTPDPHEAPPLRWGVLAPGGIARSFASPVQARSGQQVVAVGSRSFERAREFAGDFSVPTVHGSYEELVHDASVDVVYVASPHSAHHEHALLALRAGKPVLVEKAFTRNAAEARDVVETARASRLFAMEAMWTRFLPHVDVVRQSLEDGLLGEVHTVFADHGQRLFPDGPQRLADPALAGGALLDLGIYPVSFASFAIGPFSSVTAAGTVTETGVDGQEGLVLQSDSGALANVAATMLTKTPTTASICGTQARIDITGDFYRPGAVVKLVAPDGTVLDEYDDAEKEHGLHQEAVEVARRISAGELESPLMPLDETIAIMEVLDSARQQIGVRYPGE</sequence>